<evidence type="ECO:0000256" key="2">
    <source>
        <dbReference type="RuleBase" id="RU364082"/>
    </source>
</evidence>
<gene>
    <name evidence="4" type="ORF">A3J11_00855</name>
</gene>
<dbReference type="PANTHER" id="PTHR10491:SF4">
    <property type="entry name" value="METHIONINE ADENOSYLTRANSFERASE 2 SUBUNIT BETA"/>
    <property type="match status" value="1"/>
</dbReference>
<comment type="similarity">
    <text evidence="1 2">Belongs to the dTDP-4-dehydrorhamnose reductase family.</text>
</comment>
<dbReference type="PANTHER" id="PTHR10491">
    <property type="entry name" value="DTDP-4-DEHYDRORHAMNOSE REDUCTASE"/>
    <property type="match status" value="1"/>
</dbReference>
<comment type="caution">
    <text evidence="4">The sequence shown here is derived from an EMBL/GenBank/DDBJ whole genome shotgun (WGS) entry which is preliminary data.</text>
</comment>
<dbReference type="InterPro" id="IPR005913">
    <property type="entry name" value="dTDP_dehydrorham_reduct"/>
</dbReference>
<evidence type="ECO:0000256" key="1">
    <source>
        <dbReference type="ARBA" id="ARBA00010944"/>
    </source>
</evidence>
<comment type="function">
    <text evidence="2">Catalyzes the reduction of dTDP-6-deoxy-L-lyxo-4-hexulose to yield dTDP-L-rhamnose.</text>
</comment>
<dbReference type="SUPFAM" id="SSF51735">
    <property type="entry name" value="NAD(P)-binding Rossmann-fold domains"/>
    <property type="match status" value="1"/>
</dbReference>
<protein>
    <recommendedName>
        <fullName evidence="2">dTDP-4-dehydrorhamnose reductase</fullName>
        <ecNumber evidence="2">1.1.1.133</ecNumber>
    </recommendedName>
</protein>
<dbReference type="Proteomes" id="UP000178919">
    <property type="component" value="Unassembled WGS sequence"/>
</dbReference>
<keyword evidence="2" id="KW-0560">Oxidoreductase</keyword>
<name>A0A1F6F2Z2_9BACT</name>
<organism evidence="4 5">
    <name type="scientific">Candidatus Kaiserbacteria bacterium RIFCSPLOWO2_02_FULL_55_12</name>
    <dbReference type="NCBI Taxonomy" id="1798522"/>
    <lineage>
        <taxon>Bacteria</taxon>
        <taxon>Candidatus Kaiseribacteriota</taxon>
    </lineage>
</organism>
<reference evidence="4 5" key="1">
    <citation type="journal article" date="2016" name="Nat. Commun.">
        <title>Thousands of microbial genomes shed light on interconnected biogeochemical processes in an aquifer system.</title>
        <authorList>
            <person name="Anantharaman K."/>
            <person name="Brown C.T."/>
            <person name="Hug L.A."/>
            <person name="Sharon I."/>
            <person name="Castelle C.J."/>
            <person name="Probst A.J."/>
            <person name="Thomas B.C."/>
            <person name="Singh A."/>
            <person name="Wilkins M.J."/>
            <person name="Karaoz U."/>
            <person name="Brodie E.L."/>
            <person name="Williams K.H."/>
            <person name="Hubbard S.S."/>
            <person name="Banfield J.F."/>
        </authorList>
    </citation>
    <scope>NUCLEOTIDE SEQUENCE [LARGE SCALE GENOMIC DNA]</scope>
</reference>
<dbReference type="AlphaFoldDB" id="A0A1F6F2Z2"/>
<dbReference type="Gene3D" id="3.40.50.720">
    <property type="entry name" value="NAD(P)-binding Rossmann-like Domain"/>
    <property type="match status" value="1"/>
</dbReference>
<proteinExistence type="inferred from homology"/>
<dbReference type="Pfam" id="PF04321">
    <property type="entry name" value="RmlD_sub_bind"/>
    <property type="match status" value="1"/>
</dbReference>
<dbReference type="CDD" id="cd05254">
    <property type="entry name" value="dTDP_HR_like_SDR_e"/>
    <property type="match status" value="1"/>
</dbReference>
<dbReference type="GO" id="GO:0005829">
    <property type="term" value="C:cytosol"/>
    <property type="evidence" value="ECO:0007669"/>
    <property type="project" value="TreeGrafter"/>
</dbReference>
<dbReference type="EMBL" id="MFMJ01000001">
    <property type="protein sequence ID" value="OGG80215.1"/>
    <property type="molecule type" value="Genomic_DNA"/>
</dbReference>
<dbReference type="InterPro" id="IPR036291">
    <property type="entry name" value="NAD(P)-bd_dom_sf"/>
</dbReference>
<feature type="domain" description="RmlD-like substrate binding" evidence="3">
    <location>
        <begin position="15"/>
        <end position="279"/>
    </location>
</feature>
<accession>A0A1F6F2Z2</accession>
<keyword evidence="2" id="KW-0521">NADP</keyword>
<dbReference type="EC" id="1.1.1.133" evidence="2"/>
<dbReference type="UniPathway" id="UPA00124"/>
<evidence type="ECO:0000259" key="3">
    <source>
        <dbReference type="Pfam" id="PF04321"/>
    </source>
</evidence>
<dbReference type="GO" id="GO:0008831">
    <property type="term" value="F:dTDP-4-dehydrorhamnose reductase activity"/>
    <property type="evidence" value="ECO:0007669"/>
    <property type="project" value="UniProtKB-EC"/>
</dbReference>
<dbReference type="Gene3D" id="3.90.25.10">
    <property type="entry name" value="UDP-galactose 4-epimerase, domain 1"/>
    <property type="match status" value="1"/>
</dbReference>
<evidence type="ECO:0000313" key="5">
    <source>
        <dbReference type="Proteomes" id="UP000178919"/>
    </source>
</evidence>
<comment type="pathway">
    <text evidence="2">Carbohydrate biosynthesis; dTDP-L-rhamnose biosynthesis.</text>
</comment>
<sequence length="283" mass="31541">MATTIKNSTILEQALITGADGMVGSYIDFGIRTNHRSLDITNLAEVLKVCKEHKPKFIIHLAAETDVDLCERDATHAYNVNAIGTYHMATAARTIGAKLVYISTSDVFDGTKTEPYIENDAPSPQSVYGHSKYLGELAVKAMLDDYLILRICWAFGGGRTKDQKFIAKILTQLDQPIINVIKDKRGSPTYGKDLVAGIRRLVEEGESGLYHMGNAGSPTRADIVREIVRITGSKAEVREVEPSFFGATYTAHRGDNESMMSKVPYMRPWQEALEEYIHEEWHL</sequence>
<dbReference type="InterPro" id="IPR029903">
    <property type="entry name" value="RmlD-like-bd"/>
</dbReference>
<evidence type="ECO:0000313" key="4">
    <source>
        <dbReference type="EMBL" id="OGG80215.1"/>
    </source>
</evidence>
<dbReference type="GO" id="GO:0019305">
    <property type="term" value="P:dTDP-rhamnose biosynthetic process"/>
    <property type="evidence" value="ECO:0007669"/>
    <property type="project" value="UniProtKB-UniPathway"/>
</dbReference>